<gene>
    <name evidence="1" type="ORF">P9847_26645</name>
</gene>
<keyword evidence="2" id="KW-1185">Reference proteome</keyword>
<dbReference type="Proteomes" id="UP001343257">
    <property type="component" value="Unassembled WGS sequence"/>
</dbReference>
<evidence type="ECO:0000313" key="1">
    <source>
        <dbReference type="EMBL" id="MED5020846.1"/>
    </source>
</evidence>
<dbReference type="InterPro" id="IPR043129">
    <property type="entry name" value="ATPase_NBD"/>
</dbReference>
<organism evidence="1 2">
    <name type="scientific">Paenibacillus chibensis</name>
    <dbReference type="NCBI Taxonomy" id="59846"/>
    <lineage>
        <taxon>Bacteria</taxon>
        <taxon>Bacillati</taxon>
        <taxon>Bacillota</taxon>
        <taxon>Bacilli</taxon>
        <taxon>Bacillales</taxon>
        <taxon>Paenibacillaceae</taxon>
        <taxon>Paenibacillus</taxon>
    </lineage>
</organism>
<name>A0ABU6Q2Q8_9BACL</name>
<protein>
    <submittedName>
        <fullName evidence="1">ROK family protein</fullName>
    </submittedName>
</protein>
<dbReference type="SUPFAM" id="SSF53067">
    <property type="entry name" value="Actin-like ATPase domain"/>
    <property type="match status" value="1"/>
</dbReference>
<evidence type="ECO:0000313" key="2">
    <source>
        <dbReference type="Proteomes" id="UP001343257"/>
    </source>
</evidence>
<comment type="caution">
    <text evidence="1">The sequence shown here is derived from an EMBL/GenBank/DDBJ whole genome shotgun (WGS) entry which is preliminary data.</text>
</comment>
<feature type="non-terminal residue" evidence="1">
    <location>
        <position position="182"/>
    </location>
</feature>
<dbReference type="Gene3D" id="3.30.420.40">
    <property type="match status" value="1"/>
</dbReference>
<proteinExistence type="predicted"/>
<dbReference type="EMBL" id="JARTLD010000080">
    <property type="protein sequence ID" value="MED5020846.1"/>
    <property type="molecule type" value="Genomic_DNA"/>
</dbReference>
<reference evidence="1 2" key="1">
    <citation type="submission" date="2023-03" db="EMBL/GenBank/DDBJ databases">
        <title>Bacillus Genome Sequencing.</title>
        <authorList>
            <person name="Dunlap C."/>
        </authorList>
    </citation>
    <scope>NUCLEOTIDE SEQUENCE [LARGE SCALE GENOMIC DNA]</scope>
    <source>
        <strain evidence="1 2">NRS-52</strain>
    </source>
</reference>
<accession>A0ABU6Q2Q8</accession>
<sequence>MKGTSPARTVVTLALDAGGTFVKGGVLENGLLWPHLRLEQPSLSEADAESIIARLADLIIRLADAYMGSRLAPIPRVNFRIGAAFPGPFDYERGISWIRGLGKYENLYGLPVGTLLRQELEQRAFPAGSAPWMRELAAADIAFGNDAVLFGLGAAKRYPLERLLCLTLGTGLCSFLILRGQV</sequence>